<accession>A0A0P8YFS9</accession>
<proteinExistence type="predicted"/>
<dbReference type="Proteomes" id="UP000050326">
    <property type="component" value="Unassembled WGS sequence"/>
</dbReference>
<feature type="region of interest" description="Disordered" evidence="1">
    <location>
        <begin position="60"/>
        <end position="81"/>
    </location>
</feature>
<feature type="compositionally biased region" description="Basic and acidic residues" evidence="1">
    <location>
        <begin position="1"/>
        <end position="20"/>
    </location>
</feature>
<organism evidence="2 3">
    <name type="scientific">Oxobacter pfennigii</name>
    <dbReference type="NCBI Taxonomy" id="36849"/>
    <lineage>
        <taxon>Bacteria</taxon>
        <taxon>Bacillati</taxon>
        <taxon>Bacillota</taxon>
        <taxon>Clostridia</taxon>
        <taxon>Eubacteriales</taxon>
        <taxon>Clostridiaceae</taxon>
        <taxon>Oxobacter</taxon>
    </lineage>
</organism>
<feature type="region of interest" description="Disordered" evidence="1">
    <location>
        <begin position="1"/>
        <end position="24"/>
    </location>
</feature>
<evidence type="ECO:0000313" key="2">
    <source>
        <dbReference type="EMBL" id="KPU45931.1"/>
    </source>
</evidence>
<keyword evidence="3" id="KW-1185">Reference proteome</keyword>
<sequence length="81" mass="9435">MDFSSRENIDENKHYDKDSIEQSNDYDYPIVEHLSNARLMPQTGPMGNLDFLDTFEYSSVPEGPETPLEDYSLIMDKNKKK</sequence>
<dbReference type="AlphaFoldDB" id="A0A0P8YFS9"/>
<dbReference type="RefSeq" id="WP_054873547.1">
    <property type="nucleotide sequence ID" value="NZ_LKET01000016.1"/>
</dbReference>
<evidence type="ECO:0000313" key="3">
    <source>
        <dbReference type="Proteomes" id="UP000050326"/>
    </source>
</evidence>
<dbReference type="EMBL" id="LKET01000016">
    <property type="protein sequence ID" value="KPU45931.1"/>
    <property type="molecule type" value="Genomic_DNA"/>
</dbReference>
<gene>
    <name evidence="2" type="ORF">OXPF_03990</name>
</gene>
<protein>
    <submittedName>
        <fullName evidence="2">Uncharacterized protein</fullName>
    </submittedName>
</protein>
<name>A0A0P8YFS9_9CLOT</name>
<comment type="caution">
    <text evidence="2">The sequence shown here is derived from an EMBL/GenBank/DDBJ whole genome shotgun (WGS) entry which is preliminary data.</text>
</comment>
<reference evidence="2 3" key="1">
    <citation type="submission" date="2015-09" db="EMBL/GenBank/DDBJ databases">
        <title>Genome sequence of Oxobacter pfennigii DSM 3222.</title>
        <authorList>
            <person name="Poehlein A."/>
            <person name="Bengelsdorf F.R."/>
            <person name="Schiel-Bengelsdorf B."/>
            <person name="Duerre P."/>
            <person name="Daniel R."/>
        </authorList>
    </citation>
    <scope>NUCLEOTIDE SEQUENCE [LARGE SCALE GENOMIC DNA]</scope>
    <source>
        <strain evidence="2 3">DSM 3222</strain>
    </source>
</reference>
<evidence type="ECO:0000256" key="1">
    <source>
        <dbReference type="SAM" id="MobiDB-lite"/>
    </source>
</evidence>